<dbReference type="PROSITE" id="PS50157">
    <property type="entry name" value="ZINC_FINGER_C2H2_2"/>
    <property type="match status" value="2"/>
</dbReference>
<dbReference type="Proteomes" id="UP000182658">
    <property type="component" value="Unassembled WGS sequence"/>
</dbReference>
<feature type="compositionally biased region" description="Low complexity" evidence="12">
    <location>
        <begin position="9"/>
        <end position="20"/>
    </location>
</feature>
<dbReference type="GO" id="GO:0071277">
    <property type="term" value="P:cellular response to calcium ion"/>
    <property type="evidence" value="ECO:0007669"/>
    <property type="project" value="UniProtKB-ARBA"/>
</dbReference>
<dbReference type="InParanoid" id="A0A1J7IV82"/>
<dbReference type="PANTHER" id="PTHR14196">
    <property type="entry name" value="ODD-SKIPPED - RELATED"/>
    <property type="match status" value="1"/>
</dbReference>
<evidence type="ECO:0000256" key="10">
    <source>
        <dbReference type="ARBA" id="ARBA00023242"/>
    </source>
</evidence>
<feature type="region of interest" description="Disordered" evidence="12">
    <location>
        <begin position="331"/>
        <end position="465"/>
    </location>
</feature>
<keyword evidence="3" id="KW-0963">Cytoplasm</keyword>
<dbReference type="FunFam" id="3.30.160.60:FF:000239">
    <property type="entry name" value="C2H2 type zinc finger protein"/>
    <property type="match status" value="1"/>
</dbReference>
<dbReference type="InterPro" id="IPR050717">
    <property type="entry name" value="C2H2-ZF_Transcription_Reg"/>
</dbReference>
<feature type="domain" description="C2H2-type" evidence="13">
    <location>
        <begin position="530"/>
        <end position="557"/>
    </location>
</feature>
<keyword evidence="15" id="KW-1185">Reference proteome</keyword>
<evidence type="ECO:0000256" key="3">
    <source>
        <dbReference type="ARBA" id="ARBA00022490"/>
    </source>
</evidence>
<dbReference type="GO" id="GO:0008270">
    <property type="term" value="F:zinc ion binding"/>
    <property type="evidence" value="ECO:0007669"/>
    <property type="project" value="UniProtKB-KW"/>
</dbReference>
<dbReference type="GO" id="GO:0000977">
    <property type="term" value="F:RNA polymerase II transcription regulatory region sequence-specific DNA binding"/>
    <property type="evidence" value="ECO:0007669"/>
    <property type="project" value="TreeGrafter"/>
</dbReference>
<feature type="compositionally biased region" description="Polar residues" evidence="12">
    <location>
        <begin position="229"/>
        <end position="247"/>
    </location>
</feature>
<evidence type="ECO:0000259" key="13">
    <source>
        <dbReference type="PROSITE" id="PS50157"/>
    </source>
</evidence>
<evidence type="ECO:0000256" key="8">
    <source>
        <dbReference type="ARBA" id="ARBA00023015"/>
    </source>
</evidence>
<keyword evidence="10" id="KW-0539">Nucleus</keyword>
<dbReference type="InterPro" id="IPR036236">
    <property type="entry name" value="Znf_C2H2_sf"/>
</dbReference>
<accession>A0A1J7IV82</accession>
<dbReference type="FunFam" id="3.30.160.60:FF:000181">
    <property type="entry name" value="C2H2 type zinc finger protein"/>
    <property type="match status" value="1"/>
</dbReference>
<organism evidence="14 15">
    <name type="scientific">Coniochaeta ligniaria NRRL 30616</name>
    <dbReference type="NCBI Taxonomy" id="1408157"/>
    <lineage>
        <taxon>Eukaryota</taxon>
        <taxon>Fungi</taxon>
        <taxon>Dikarya</taxon>
        <taxon>Ascomycota</taxon>
        <taxon>Pezizomycotina</taxon>
        <taxon>Sordariomycetes</taxon>
        <taxon>Sordariomycetidae</taxon>
        <taxon>Coniochaetales</taxon>
        <taxon>Coniochaetaceae</taxon>
        <taxon>Coniochaeta</taxon>
    </lineage>
</organism>
<dbReference type="GO" id="GO:0045944">
    <property type="term" value="P:positive regulation of transcription by RNA polymerase II"/>
    <property type="evidence" value="ECO:0007669"/>
    <property type="project" value="UniProtKB-ARBA"/>
</dbReference>
<feature type="compositionally biased region" description="Polar residues" evidence="12">
    <location>
        <begin position="171"/>
        <end position="190"/>
    </location>
</feature>
<reference evidence="14 15" key="1">
    <citation type="submission" date="2016-10" db="EMBL/GenBank/DDBJ databases">
        <title>Draft genome sequence of Coniochaeta ligniaria NRRL30616, a lignocellulolytic fungus for bioabatement of inhibitors in plant biomass hydrolysates.</title>
        <authorList>
            <consortium name="DOE Joint Genome Institute"/>
            <person name="Jimenez D.J."/>
            <person name="Hector R.E."/>
            <person name="Riley R."/>
            <person name="Sun H."/>
            <person name="Grigoriev I.V."/>
            <person name="Van Elsas J.D."/>
            <person name="Nichols N.N."/>
        </authorList>
    </citation>
    <scope>NUCLEOTIDE SEQUENCE [LARGE SCALE GENOMIC DNA]</scope>
    <source>
        <strain evidence="14 15">NRRL 30616</strain>
    </source>
</reference>
<dbReference type="OrthoDB" id="8117402at2759"/>
<feature type="compositionally biased region" description="Gly residues" evidence="12">
    <location>
        <begin position="695"/>
        <end position="705"/>
    </location>
</feature>
<keyword evidence="5" id="KW-0677">Repeat</keyword>
<feature type="region of interest" description="Disordered" evidence="12">
    <location>
        <begin position="170"/>
        <end position="304"/>
    </location>
</feature>
<keyword evidence="4" id="KW-0479">Metal-binding</keyword>
<dbReference type="GO" id="GO:0005634">
    <property type="term" value="C:nucleus"/>
    <property type="evidence" value="ECO:0007669"/>
    <property type="project" value="UniProtKB-SubCell"/>
</dbReference>
<evidence type="ECO:0000256" key="4">
    <source>
        <dbReference type="ARBA" id="ARBA00022723"/>
    </source>
</evidence>
<evidence type="ECO:0000256" key="11">
    <source>
        <dbReference type="PROSITE-ProRule" id="PRU00042"/>
    </source>
</evidence>
<dbReference type="SUPFAM" id="SSF57667">
    <property type="entry name" value="beta-beta-alpha zinc fingers"/>
    <property type="match status" value="1"/>
</dbReference>
<feature type="region of interest" description="Disordered" evidence="12">
    <location>
        <begin position="1"/>
        <end position="98"/>
    </location>
</feature>
<feature type="compositionally biased region" description="Low complexity" evidence="12">
    <location>
        <begin position="441"/>
        <end position="451"/>
    </location>
</feature>
<dbReference type="STRING" id="1408157.A0A1J7IV82"/>
<evidence type="ECO:0000313" key="15">
    <source>
        <dbReference type="Proteomes" id="UP000182658"/>
    </source>
</evidence>
<evidence type="ECO:0000256" key="2">
    <source>
        <dbReference type="ARBA" id="ARBA00004496"/>
    </source>
</evidence>
<evidence type="ECO:0000256" key="6">
    <source>
        <dbReference type="ARBA" id="ARBA00022771"/>
    </source>
</evidence>
<evidence type="ECO:0000256" key="1">
    <source>
        <dbReference type="ARBA" id="ARBA00004123"/>
    </source>
</evidence>
<dbReference type="PANTHER" id="PTHR14196:SF12">
    <property type="entry name" value="ZINC FINGER PROTEIN 208-LIKE"/>
    <property type="match status" value="1"/>
</dbReference>
<keyword evidence="8" id="KW-0805">Transcription regulation</keyword>
<feature type="domain" description="C2H2-type" evidence="13">
    <location>
        <begin position="502"/>
        <end position="529"/>
    </location>
</feature>
<name>A0A1J7IV82_9PEZI</name>
<keyword evidence="6 11" id="KW-0863">Zinc-finger</keyword>
<dbReference type="SMART" id="SM00355">
    <property type="entry name" value="ZnF_C2H2"/>
    <property type="match status" value="2"/>
</dbReference>
<feature type="compositionally biased region" description="Polar residues" evidence="12">
    <location>
        <begin position="356"/>
        <end position="365"/>
    </location>
</feature>
<dbReference type="InterPro" id="IPR013087">
    <property type="entry name" value="Znf_C2H2_type"/>
</dbReference>
<evidence type="ECO:0000256" key="12">
    <source>
        <dbReference type="SAM" id="MobiDB-lite"/>
    </source>
</evidence>
<dbReference type="Gene3D" id="3.30.160.60">
    <property type="entry name" value="Classic Zinc Finger"/>
    <property type="match status" value="3"/>
</dbReference>
<feature type="compositionally biased region" description="Polar residues" evidence="12">
    <location>
        <begin position="58"/>
        <end position="93"/>
    </location>
</feature>
<feature type="compositionally biased region" description="Polar residues" evidence="12">
    <location>
        <begin position="401"/>
        <end position="427"/>
    </location>
</feature>
<dbReference type="Pfam" id="PF00096">
    <property type="entry name" value="zf-C2H2"/>
    <property type="match status" value="2"/>
</dbReference>
<dbReference type="EMBL" id="KV875095">
    <property type="protein sequence ID" value="OIW31607.1"/>
    <property type="molecule type" value="Genomic_DNA"/>
</dbReference>
<dbReference type="PROSITE" id="PS00028">
    <property type="entry name" value="ZINC_FINGER_C2H2_1"/>
    <property type="match status" value="2"/>
</dbReference>
<evidence type="ECO:0000256" key="5">
    <source>
        <dbReference type="ARBA" id="ARBA00022737"/>
    </source>
</evidence>
<proteinExistence type="predicted"/>
<gene>
    <name evidence="14" type="ORF">CONLIGDRAFT_572970</name>
</gene>
<evidence type="ECO:0000256" key="9">
    <source>
        <dbReference type="ARBA" id="ARBA00023163"/>
    </source>
</evidence>
<dbReference type="FunFam" id="3.30.160.60:FF:000065">
    <property type="entry name" value="B-cell CLL/lymphoma 6, member B"/>
    <property type="match status" value="1"/>
</dbReference>
<sequence>MDQHLSQVRGRSSSGTSAAGDNQLHKRVNGHSPSPARFPDPVQANTTSATGLGLGIDLSSQQYQSDFFDPSNSFSGDQQSQTYPAQPNSSDTSGAFGLNHDFTQQLKSEDDSYGGQTQGSFSQSLLSSNFAEADFTIFPSAPVDQFSAPLFPADAQQLGGADDSMMATMGPNPNQPGSARQSPSLFQMPSFSPPAGHSRNASLQPEMAFLPGQWNPSAPQFQGHRRNPSEMSDVSSVAPSPNLSTSDAFEFDQGHSPMQQPQDSGMFPDLQGISSFSISDHGAHSPNHHSGRSPSHSPAISPRLLPQQMPDMHQQQQNYLLQVHHNASYGPPASYPMQAPEAFPSLPQSGPDMQVPNIQVDSTYAPNHGVDGPNRSALDADSLTPPDRGRPKQRQRAVTDPFNSGVSHLGHNRTTSGSASLSPNAAGSRSEASRSLSPLDRSGSGAASLSPSPSPNRRRQSTSAVPNNVIALRLAGEEGYIAADIGGPVGAKGRVQKHPATFQCDKCPKRFTRAYNLRSHLRTHTNERPFKCTVCGKSFARQHDRKRHESLHSGEKKFVCKGELQAGVQWGCGRRFARADALGRHFRSEAGRICIKPLLDEERQQRLQQAMAQGMVMQPPPGAPPGMLMAPNMDPNTYPLDNFDNQFLPQALINQFPFLATNWATADAGGGGSSMEDDHSGVSNFDGSDYDGEDGGYVSGSGYGQDGVLPQNYGGTEYASDYGGNGR</sequence>
<comment type="subcellular location">
    <subcellularLocation>
        <location evidence="2">Cytoplasm</location>
    </subcellularLocation>
    <subcellularLocation>
        <location evidence="1">Nucleus</location>
    </subcellularLocation>
</comment>
<protein>
    <recommendedName>
        <fullName evidence="13">C2H2-type domain-containing protein</fullName>
    </recommendedName>
</protein>
<dbReference type="GO" id="GO:0000981">
    <property type="term" value="F:DNA-binding transcription factor activity, RNA polymerase II-specific"/>
    <property type="evidence" value="ECO:0007669"/>
    <property type="project" value="TreeGrafter"/>
</dbReference>
<dbReference type="AlphaFoldDB" id="A0A1J7IV82"/>
<keyword evidence="9" id="KW-0804">Transcription</keyword>
<keyword evidence="7" id="KW-0862">Zinc</keyword>
<evidence type="ECO:0000313" key="14">
    <source>
        <dbReference type="EMBL" id="OIW31607.1"/>
    </source>
</evidence>
<evidence type="ECO:0000256" key="7">
    <source>
        <dbReference type="ARBA" id="ARBA00022833"/>
    </source>
</evidence>
<feature type="region of interest" description="Disordered" evidence="12">
    <location>
        <begin position="668"/>
        <end position="727"/>
    </location>
</feature>
<dbReference type="GO" id="GO:0005737">
    <property type="term" value="C:cytoplasm"/>
    <property type="evidence" value="ECO:0007669"/>
    <property type="project" value="UniProtKB-SubCell"/>
</dbReference>